<gene>
    <name evidence="2" type="ORF">V6N11_008930</name>
</gene>
<evidence type="ECO:0000313" key="3">
    <source>
        <dbReference type="Proteomes" id="UP001396334"/>
    </source>
</evidence>
<reference evidence="2 3" key="1">
    <citation type="journal article" date="2024" name="G3 (Bethesda)">
        <title>Genome assembly of Hibiscus sabdariffa L. provides insights into metabolisms of medicinal natural products.</title>
        <authorList>
            <person name="Kim T."/>
        </authorList>
    </citation>
    <scope>NUCLEOTIDE SEQUENCE [LARGE SCALE GENOMIC DNA]</scope>
    <source>
        <strain evidence="2">TK-2024</strain>
        <tissue evidence="2">Old leaves</tissue>
    </source>
</reference>
<sequence length="150" mass="17240">MTYSSATFQERYTRMAAKNRWEEQGFFFDDGLENYGLEPTIYNRLRKLDWFRFARQPARANLNWVLEFYTNNTAGEDTVTVHGRNVAAHSIAINEILGLPNVHRAFTHYSKDSKKKIMKKSKTSSASKALSGTPREKIPTLSAAQAFDRK</sequence>
<dbReference type="Proteomes" id="UP001396334">
    <property type="component" value="Unassembled WGS sequence"/>
</dbReference>
<dbReference type="EMBL" id="JBBPBN010000054">
    <property type="protein sequence ID" value="KAK8990224.1"/>
    <property type="molecule type" value="Genomic_DNA"/>
</dbReference>
<keyword evidence="3" id="KW-1185">Reference proteome</keyword>
<feature type="region of interest" description="Disordered" evidence="1">
    <location>
        <begin position="112"/>
        <end position="150"/>
    </location>
</feature>
<protein>
    <submittedName>
        <fullName evidence="2">Uncharacterized protein</fullName>
    </submittedName>
</protein>
<evidence type="ECO:0000256" key="1">
    <source>
        <dbReference type="SAM" id="MobiDB-lite"/>
    </source>
</evidence>
<organism evidence="2 3">
    <name type="scientific">Hibiscus sabdariffa</name>
    <name type="common">roselle</name>
    <dbReference type="NCBI Taxonomy" id="183260"/>
    <lineage>
        <taxon>Eukaryota</taxon>
        <taxon>Viridiplantae</taxon>
        <taxon>Streptophyta</taxon>
        <taxon>Embryophyta</taxon>
        <taxon>Tracheophyta</taxon>
        <taxon>Spermatophyta</taxon>
        <taxon>Magnoliopsida</taxon>
        <taxon>eudicotyledons</taxon>
        <taxon>Gunneridae</taxon>
        <taxon>Pentapetalae</taxon>
        <taxon>rosids</taxon>
        <taxon>malvids</taxon>
        <taxon>Malvales</taxon>
        <taxon>Malvaceae</taxon>
        <taxon>Malvoideae</taxon>
        <taxon>Hibiscus</taxon>
    </lineage>
</organism>
<name>A0ABR2PPA3_9ROSI</name>
<feature type="compositionally biased region" description="Basic residues" evidence="1">
    <location>
        <begin position="113"/>
        <end position="122"/>
    </location>
</feature>
<evidence type="ECO:0000313" key="2">
    <source>
        <dbReference type="EMBL" id="KAK8990224.1"/>
    </source>
</evidence>
<comment type="caution">
    <text evidence="2">The sequence shown here is derived from an EMBL/GenBank/DDBJ whole genome shotgun (WGS) entry which is preliminary data.</text>
</comment>
<accession>A0ABR2PPA3</accession>
<proteinExistence type="predicted"/>